<evidence type="ECO:0000256" key="1">
    <source>
        <dbReference type="SAM" id="MobiDB-lite"/>
    </source>
</evidence>
<dbReference type="Proteomes" id="UP000242447">
    <property type="component" value="Chromosome"/>
</dbReference>
<dbReference type="EMBL" id="CP019937">
    <property type="protein sequence ID" value="ARO13385.1"/>
    <property type="molecule type" value="Genomic_DNA"/>
</dbReference>
<protein>
    <submittedName>
        <fullName evidence="2">Uncharacterized protein</fullName>
    </submittedName>
</protein>
<evidence type="ECO:0000313" key="3">
    <source>
        <dbReference type="Proteomes" id="UP000242447"/>
    </source>
</evidence>
<evidence type="ECO:0000313" key="2">
    <source>
        <dbReference type="EMBL" id="ARO13385.1"/>
    </source>
</evidence>
<keyword evidence="3" id="KW-1185">Reference proteome</keyword>
<dbReference type="AlphaFoldDB" id="A0A1W6NVZ5"/>
<sequence>MHSPFQSARNRDAHHCGTSPSGPRGIFGKLRHPLQGRRSHFS</sequence>
<dbReference type="STRING" id="92947.BVG79_00023"/>
<name>A0A1W6NVZ5_9RHOB</name>
<dbReference type="KEGG" id="kro:BVG79_00023"/>
<reference evidence="2 3" key="1">
    <citation type="submission" date="2017-02" db="EMBL/GenBank/DDBJ databases">
        <title>Ketogulonicigenium robustum SPU B003 Genome sequencing and assembly.</title>
        <authorList>
            <person name="Li Y."/>
            <person name="Liu L."/>
            <person name="Wang C."/>
            <person name="Zhang M."/>
            <person name="Zhang T."/>
            <person name="Zhang Y."/>
        </authorList>
    </citation>
    <scope>NUCLEOTIDE SEQUENCE [LARGE SCALE GENOMIC DNA]</scope>
    <source>
        <strain evidence="2 3">SPU_B003</strain>
    </source>
</reference>
<proteinExistence type="predicted"/>
<accession>A0A1W6NVZ5</accession>
<gene>
    <name evidence="2" type="ORF">BVG79_00023</name>
</gene>
<organism evidence="2 3">
    <name type="scientific">Ketogulonicigenium robustum</name>
    <dbReference type="NCBI Taxonomy" id="92947"/>
    <lineage>
        <taxon>Bacteria</taxon>
        <taxon>Pseudomonadati</taxon>
        <taxon>Pseudomonadota</taxon>
        <taxon>Alphaproteobacteria</taxon>
        <taxon>Rhodobacterales</taxon>
        <taxon>Roseobacteraceae</taxon>
        <taxon>Ketogulonicigenium</taxon>
    </lineage>
</organism>
<feature type="region of interest" description="Disordered" evidence="1">
    <location>
        <begin position="1"/>
        <end position="42"/>
    </location>
</feature>
<feature type="compositionally biased region" description="Basic residues" evidence="1">
    <location>
        <begin position="29"/>
        <end position="42"/>
    </location>
</feature>